<accession>A0A8J7YQD8</accession>
<dbReference type="InterPro" id="IPR006175">
    <property type="entry name" value="YjgF/YER057c/UK114"/>
</dbReference>
<dbReference type="InterPro" id="IPR006056">
    <property type="entry name" value="RidA"/>
</dbReference>
<protein>
    <submittedName>
        <fullName evidence="3">RidA family protein</fullName>
    </submittedName>
</protein>
<dbReference type="GO" id="GO:0005829">
    <property type="term" value="C:cytosol"/>
    <property type="evidence" value="ECO:0007669"/>
    <property type="project" value="TreeGrafter"/>
</dbReference>
<comment type="caution">
    <text evidence="3">The sequence shown here is derived from an EMBL/GenBank/DDBJ whole genome shotgun (WGS) entry which is preliminary data.</text>
</comment>
<evidence type="ECO:0000313" key="3">
    <source>
        <dbReference type="EMBL" id="MBX8643261.1"/>
    </source>
</evidence>
<name>A0A8J7YQD8_9ARCH</name>
<dbReference type="GO" id="GO:0019239">
    <property type="term" value="F:deaminase activity"/>
    <property type="evidence" value="ECO:0007669"/>
    <property type="project" value="TreeGrafter"/>
</dbReference>
<dbReference type="EMBL" id="JAGVSJ010000004">
    <property type="protein sequence ID" value="MBX8631435.1"/>
    <property type="molecule type" value="Genomic_DNA"/>
</dbReference>
<reference evidence="3" key="1">
    <citation type="submission" date="2021-05" db="EMBL/GenBank/DDBJ databases">
        <title>Genomic insights into ecological role and evolution of a novel Thermoplasmata order Candidatus Sysuiplasmatales.</title>
        <authorList>
            <person name="Yuan Y."/>
        </authorList>
    </citation>
    <scope>NUCLEOTIDE SEQUENCE</scope>
    <source>
        <strain evidence="3">TUT19-bin139</strain>
        <strain evidence="2">YP2-bin.285</strain>
    </source>
</reference>
<proteinExistence type="inferred from homology"/>
<dbReference type="Pfam" id="PF01042">
    <property type="entry name" value="Ribonuc_L-PSP"/>
    <property type="match status" value="1"/>
</dbReference>
<dbReference type="PANTHER" id="PTHR11803:SF39">
    <property type="entry name" value="2-IMINOBUTANOATE_2-IMINOPROPANOATE DEAMINASE"/>
    <property type="match status" value="1"/>
</dbReference>
<dbReference type="AlphaFoldDB" id="A0A8J7YQD8"/>
<gene>
    <name evidence="2" type="ORF">J9259_02785</name>
    <name evidence="3" type="ORF">KIY12_00805</name>
</gene>
<evidence type="ECO:0000313" key="4">
    <source>
        <dbReference type="Proteomes" id="UP000750197"/>
    </source>
</evidence>
<dbReference type="Proteomes" id="UP000716004">
    <property type="component" value="Unassembled WGS sequence"/>
</dbReference>
<dbReference type="NCBIfam" id="TIGR00004">
    <property type="entry name" value="Rid family detoxifying hydrolase"/>
    <property type="match status" value="1"/>
</dbReference>
<dbReference type="InterPro" id="IPR035959">
    <property type="entry name" value="RutC-like_sf"/>
</dbReference>
<dbReference type="FunFam" id="3.30.1330.40:FF:000001">
    <property type="entry name" value="L-PSP family endoribonuclease"/>
    <property type="match status" value="1"/>
</dbReference>
<dbReference type="PANTHER" id="PTHR11803">
    <property type="entry name" value="2-IMINOBUTANOATE/2-IMINOPROPANOATE DEAMINASE RIDA"/>
    <property type="match status" value="1"/>
</dbReference>
<comment type="similarity">
    <text evidence="1">Belongs to the RutC family.</text>
</comment>
<dbReference type="EMBL" id="JAHEAC010000002">
    <property type="protein sequence ID" value="MBX8643261.1"/>
    <property type="molecule type" value="Genomic_DNA"/>
</dbReference>
<dbReference type="SUPFAM" id="SSF55298">
    <property type="entry name" value="YjgF-like"/>
    <property type="match status" value="1"/>
</dbReference>
<dbReference type="Gene3D" id="3.30.1330.40">
    <property type="entry name" value="RutC-like"/>
    <property type="match status" value="1"/>
</dbReference>
<evidence type="ECO:0000256" key="1">
    <source>
        <dbReference type="ARBA" id="ARBA00010552"/>
    </source>
</evidence>
<dbReference type="Proteomes" id="UP000750197">
    <property type="component" value="Unassembled WGS sequence"/>
</dbReference>
<sequence>MTARQITTADAPAAIGPYSQALVSGKLLFCSGQLGLEPGTGTLVSDDVEEQTERCILNMEAILKSAGFSLEDVVKTTIFLTDMSNFDKVNRVYSLHFGSRRPARSTVGVASLPRKALVEIEAVAVQE</sequence>
<organism evidence="3 4">
    <name type="scientific">Candidatus Sysuiplasma superficiale</name>
    <dbReference type="NCBI Taxonomy" id="2823368"/>
    <lineage>
        <taxon>Archaea</taxon>
        <taxon>Methanobacteriati</taxon>
        <taxon>Thermoplasmatota</taxon>
        <taxon>Thermoplasmata</taxon>
        <taxon>Candidatus Sysuiplasmatales</taxon>
        <taxon>Candidatus Sysuiplasmataceae</taxon>
        <taxon>Candidatus Sysuiplasma</taxon>
    </lineage>
</organism>
<evidence type="ECO:0000313" key="2">
    <source>
        <dbReference type="EMBL" id="MBX8631435.1"/>
    </source>
</evidence>
<dbReference type="PROSITE" id="PS01094">
    <property type="entry name" value="UPF0076"/>
    <property type="match status" value="1"/>
</dbReference>
<dbReference type="CDD" id="cd00448">
    <property type="entry name" value="YjgF_YER057c_UK114_family"/>
    <property type="match status" value="1"/>
</dbReference>
<dbReference type="InterPro" id="IPR019897">
    <property type="entry name" value="RidA_CS"/>
</dbReference>